<name>B8JEP6_ANAD2</name>
<evidence type="ECO:0000313" key="3">
    <source>
        <dbReference type="Proteomes" id="UP000007089"/>
    </source>
</evidence>
<keyword evidence="3" id="KW-1185">Reference proteome</keyword>
<dbReference type="KEGG" id="acp:A2cp1_2855"/>
<dbReference type="RefSeq" id="WP_012633945.1">
    <property type="nucleotide sequence ID" value="NC_011891.1"/>
</dbReference>
<evidence type="ECO:0008006" key="4">
    <source>
        <dbReference type="Google" id="ProtNLM"/>
    </source>
</evidence>
<dbReference type="AlphaFoldDB" id="B8JEP6"/>
<keyword evidence="1" id="KW-0732">Signal</keyword>
<evidence type="ECO:0000256" key="1">
    <source>
        <dbReference type="SAM" id="SignalP"/>
    </source>
</evidence>
<dbReference type="EMBL" id="CP001359">
    <property type="protein sequence ID" value="ACL66192.1"/>
    <property type="molecule type" value="Genomic_DNA"/>
</dbReference>
<gene>
    <name evidence="2" type="ordered locus">A2cp1_2855</name>
</gene>
<proteinExistence type="predicted"/>
<feature type="signal peptide" evidence="1">
    <location>
        <begin position="1"/>
        <end position="27"/>
    </location>
</feature>
<accession>B8JEP6</accession>
<organism evidence="2 3">
    <name type="scientific">Anaeromyxobacter dehalogenans (strain ATCC BAA-258 / DSM 21875 / 2CP-1)</name>
    <dbReference type="NCBI Taxonomy" id="455488"/>
    <lineage>
        <taxon>Bacteria</taxon>
        <taxon>Pseudomonadati</taxon>
        <taxon>Myxococcota</taxon>
        <taxon>Myxococcia</taxon>
        <taxon>Myxococcales</taxon>
        <taxon>Cystobacterineae</taxon>
        <taxon>Anaeromyxobacteraceae</taxon>
        <taxon>Anaeromyxobacter</taxon>
    </lineage>
</organism>
<protein>
    <recommendedName>
        <fullName evidence="4">DUF1579 domain-containing protein</fullName>
    </recommendedName>
</protein>
<reference evidence="2" key="1">
    <citation type="submission" date="2009-01" db="EMBL/GenBank/DDBJ databases">
        <title>Complete sequence of Anaeromyxobacter dehalogenans 2CP-1.</title>
        <authorList>
            <consortium name="US DOE Joint Genome Institute"/>
            <person name="Lucas S."/>
            <person name="Copeland A."/>
            <person name="Lapidus A."/>
            <person name="Glavina del Rio T."/>
            <person name="Dalin E."/>
            <person name="Tice H."/>
            <person name="Bruce D."/>
            <person name="Goodwin L."/>
            <person name="Pitluck S."/>
            <person name="Saunders E."/>
            <person name="Brettin T."/>
            <person name="Detter J.C."/>
            <person name="Han C."/>
            <person name="Larimer F."/>
            <person name="Land M."/>
            <person name="Hauser L."/>
            <person name="Kyrpides N."/>
            <person name="Ovchinnikova G."/>
            <person name="Beliaev A.S."/>
            <person name="Richardson P."/>
        </authorList>
    </citation>
    <scope>NUCLEOTIDE SEQUENCE</scope>
    <source>
        <strain evidence="2">2CP-1</strain>
    </source>
</reference>
<dbReference type="Proteomes" id="UP000007089">
    <property type="component" value="Chromosome"/>
</dbReference>
<sequence>MHPLTHARARLIAFGLAAVAPSLPAIAETGRAPPAAAARAPTAERDGSHDFDFEIGTWKTRVKRLKAPLTGSTTWLEYEGTTAVRKVWGGRANLVELDVTGPAGRIELLSLRLYNPEARQWSLSVASVRGGTLGPPAVGEFRNGRGEFYSMETMDGRSVLVRFVISDVTADSCRFEQAFSVDGGKTWEVNWVAVDTRTKDGAGSGAVR</sequence>
<evidence type="ECO:0000313" key="2">
    <source>
        <dbReference type="EMBL" id="ACL66192.1"/>
    </source>
</evidence>
<dbReference type="HOGENOM" id="CLU_112381_0_0_7"/>
<feature type="chain" id="PRO_5002875412" description="DUF1579 domain-containing protein" evidence="1">
    <location>
        <begin position="28"/>
        <end position="208"/>
    </location>
</feature>